<dbReference type="PANTHER" id="PTHR43072:SF60">
    <property type="entry name" value="L-2,4-DIAMINOBUTYRIC ACID ACETYLTRANSFERASE"/>
    <property type="match status" value="1"/>
</dbReference>
<gene>
    <name evidence="2" type="ORF">DEW08_29630</name>
</gene>
<keyword evidence="3" id="KW-1185">Reference proteome</keyword>
<dbReference type="CDD" id="cd04301">
    <property type="entry name" value="NAT_SF"/>
    <property type="match status" value="1"/>
</dbReference>
<dbReference type="Proteomes" id="UP000245629">
    <property type="component" value="Plasmid unnamed4"/>
</dbReference>
<sequence>MTTLLEGYLEDVGRQVAGWVWLPAEPGRRLRVTVLFDDGCGLRLRAETVADLHRADLEAAGKGDGRYGFTLPLPGILDGREHKVELRLPDFPDARPAGSPRTAIFTLPPVVLRPARPVHADIERLRSLLGDLVKLNGGDAAAAIPDATTLAGWLAGAGHCWLVAERHGRFVGHCRVSPDWPVEPGSGALSLGIELHPDVRGRGMGEALMRAAHCWASGRASRLELAVLPHNVRALRLYRRLGYADLGTVLLPETRTPHRRMAIALRPGSLRREPIILMV</sequence>
<reference evidence="3" key="1">
    <citation type="submission" date="2018-05" db="EMBL/GenBank/DDBJ databases">
        <title>Azospirillum thermophila sp. nov., a novel isolated from hot spring.</title>
        <authorList>
            <person name="Zhao Z."/>
        </authorList>
    </citation>
    <scope>NUCLEOTIDE SEQUENCE [LARGE SCALE GENOMIC DNA]</scope>
    <source>
        <strain evidence="3">CFH 70021</strain>
        <plasmid evidence="3">unnamed4</plasmid>
    </source>
</reference>
<dbReference type="InterPro" id="IPR000182">
    <property type="entry name" value="GNAT_dom"/>
</dbReference>
<protein>
    <submittedName>
        <fullName evidence="2">N-acetyltransferase</fullName>
    </submittedName>
</protein>
<keyword evidence="2" id="KW-0614">Plasmid</keyword>
<geneLocation type="plasmid" evidence="2 3">
    <name>unnamed4</name>
</geneLocation>
<accession>A0A2S2D0M0</accession>
<proteinExistence type="predicted"/>
<evidence type="ECO:0000259" key="1">
    <source>
        <dbReference type="PROSITE" id="PS51186"/>
    </source>
</evidence>
<dbReference type="SUPFAM" id="SSF55729">
    <property type="entry name" value="Acyl-CoA N-acyltransferases (Nat)"/>
    <property type="match status" value="1"/>
</dbReference>
<dbReference type="InterPro" id="IPR016181">
    <property type="entry name" value="Acyl_CoA_acyltransferase"/>
</dbReference>
<evidence type="ECO:0000313" key="2">
    <source>
        <dbReference type="EMBL" id="AWK90292.1"/>
    </source>
</evidence>
<feature type="domain" description="N-acetyltransferase" evidence="1">
    <location>
        <begin position="110"/>
        <end position="266"/>
    </location>
</feature>
<dbReference type="PROSITE" id="PS51186">
    <property type="entry name" value="GNAT"/>
    <property type="match status" value="1"/>
</dbReference>
<name>A0A2S2D0M0_9PROT</name>
<dbReference type="OrthoDB" id="1853779at2"/>
<organism evidence="2 3">
    <name type="scientific">Azospirillum thermophilum</name>
    <dbReference type="NCBI Taxonomy" id="2202148"/>
    <lineage>
        <taxon>Bacteria</taxon>
        <taxon>Pseudomonadati</taxon>
        <taxon>Pseudomonadota</taxon>
        <taxon>Alphaproteobacteria</taxon>
        <taxon>Rhodospirillales</taxon>
        <taxon>Azospirillaceae</taxon>
        <taxon>Azospirillum</taxon>
    </lineage>
</organism>
<dbReference type="Pfam" id="PF00583">
    <property type="entry name" value="Acetyltransf_1"/>
    <property type="match status" value="1"/>
</dbReference>
<dbReference type="Gene3D" id="3.40.630.30">
    <property type="match status" value="1"/>
</dbReference>
<dbReference type="KEGG" id="azz:DEW08_29630"/>
<dbReference type="EMBL" id="CP029359">
    <property type="protein sequence ID" value="AWK90292.1"/>
    <property type="molecule type" value="Genomic_DNA"/>
</dbReference>
<evidence type="ECO:0000313" key="3">
    <source>
        <dbReference type="Proteomes" id="UP000245629"/>
    </source>
</evidence>
<dbReference type="GO" id="GO:0016747">
    <property type="term" value="F:acyltransferase activity, transferring groups other than amino-acyl groups"/>
    <property type="evidence" value="ECO:0007669"/>
    <property type="project" value="InterPro"/>
</dbReference>
<dbReference type="AlphaFoldDB" id="A0A2S2D0M0"/>
<keyword evidence="2" id="KW-0808">Transferase</keyword>
<dbReference type="PANTHER" id="PTHR43072">
    <property type="entry name" value="N-ACETYLTRANSFERASE"/>
    <property type="match status" value="1"/>
</dbReference>